<dbReference type="SUPFAM" id="SSF53335">
    <property type="entry name" value="S-adenosyl-L-methionine-dependent methyltransferases"/>
    <property type="match status" value="1"/>
</dbReference>
<dbReference type="CDD" id="cd02440">
    <property type="entry name" value="AdoMet_MTases"/>
    <property type="match status" value="1"/>
</dbReference>
<evidence type="ECO:0000313" key="4">
    <source>
        <dbReference type="EMBL" id="MEE6306496.1"/>
    </source>
</evidence>
<dbReference type="PANTHER" id="PTHR43861">
    <property type="entry name" value="TRANS-ACONITATE 2-METHYLTRANSFERASE-RELATED"/>
    <property type="match status" value="1"/>
</dbReference>
<evidence type="ECO:0000256" key="1">
    <source>
        <dbReference type="ARBA" id="ARBA00022603"/>
    </source>
</evidence>
<reference evidence="4 5" key="1">
    <citation type="submission" date="2024-01" db="EMBL/GenBank/DDBJ databases">
        <title>Genome insights into Plantactinospora veratri sp. nov.</title>
        <authorList>
            <person name="Wang L."/>
        </authorList>
    </citation>
    <scope>NUCLEOTIDE SEQUENCE [LARGE SCALE GENOMIC DNA]</scope>
    <source>
        <strain evidence="4 5">NEAU-FHS4</strain>
    </source>
</reference>
<name>A0ABU7S984_9ACTN</name>
<dbReference type="Pfam" id="PF13649">
    <property type="entry name" value="Methyltransf_25"/>
    <property type="match status" value="1"/>
</dbReference>
<dbReference type="Gene3D" id="3.40.50.150">
    <property type="entry name" value="Vaccinia Virus protein VP39"/>
    <property type="match status" value="1"/>
</dbReference>
<dbReference type="EC" id="2.1.-.-" evidence="4"/>
<dbReference type="InterPro" id="IPR029063">
    <property type="entry name" value="SAM-dependent_MTases_sf"/>
</dbReference>
<dbReference type="Proteomes" id="UP001339911">
    <property type="component" value="Unassembled WGS sequence"/>
</dbReference>
<evidence type="ECO:0000259" key="3">
    <source>
        <dbReference type="Pfam" id="PF13649"/>
    </source>
</evidence>
<comment type="caution">
    <text evidence="4">The sequence shown here is derived from an EMBL/GenBank/DDBJ whole genome shotgun (WGS) entry which is preliminary data.</text>
</comment>
<evidence type="ECO:0000256" key="2">
    <source>
        <dbReference type="ARBA" id="ARBA00022679"/>
    </source>
</evidence>
<dbReference type="GO" id="GO:0008168">
    <property type="term" value="F:methyltransferase activity"/>
    <property type="evidence" value="ECO:0007669"/>
    <property type="project" value="UniProtKB-KW"/>
</dbReference>
<dbReference type="GO" id="GO:0032259">
    <property type="term" value="P:methylation"/>
    <property type="evidence" value="ECO:0007669"/>
    <property type="project" value="UniProtKB-KW"/>
</dbReference>
<keyword evidence="2 4" id="KW-0808">Transferase</keyword>
<feature type="domain" description="Methyltransferase" evidence="3">
    <location>
        <begin position="51"/>
        <end position="146"/>
    </location>
</feature>
<keyword evidence="5" id="KW-1185">Reference proteome</keyword>
<sequence>MRAIVNIQQSEAWNGHEGRHWAEQAERYDTMAEGINAPLLAAAGIGDRDRVLDVGCGTGQLTRQAARQATSGTVLGVDISVPMLARARAAAAEEGLGNVTFTQGDAQVYPFPTSGYDVVISRGGVMFFDDHVAAFANLGRALRAGGRLVFAGPQPAGSTGDHARAFAALGPLMREPSPAARGMGSLTDPDRIREVLGAAGFVDVSVAPVPVPVVWGRDASDAVEFYFSTGPVRHNLAGVAPATVERVRDEVRSALREYETPAGVRLRGGIWLVTATTRP</sequence>
<accession>A0ABU7S984</accession>
<keyword evidence="1 4" id="KW-0489">Methyltransferase</keyword>
<organism evidence="4 5">
    <name type="scientific">Plantactinospora veratri</name>
    <dbReference type="NCBI Taxonomy" id="1436122"/>
    <lineage>
        <taxon>Bacteria</taxon>
        <taxon>Bacillati</taxon>
        <taxon>Actinomycetota</taxon>
        <taxon>Actinomycetes</taxon>
        <taxon>Micromonosporales</taxon>
        <taxon>Micromonosporaceae</taxon>
        <taxon>Plantactinospora</taxon>
    </lineage>
</organism>
<gene>
    <name evidence="4" type="ORF">V1634_06610</name>
</gene>
<dbReference type="PANTHER" id="PTHR43861:SF1">
    <property type="entry name" value="TRANS-ACONITATE 2-METHYLTRANSFERASE"/>
    <property type="match status" value="1"/>
</dbReference>
<protein>
    <submittedName>
        <fullName evidence="4">Class I SAM-dependent methyltransferase</fullName>
        <ecNumber evidence="4">2.1.-.-</ecNumber>
    </submittedName>
</protein>
<evidence type="ECO:0000313" key="5">
    <source>
        <dbReference type="Proteomes" id="UP001339911"/>
    </source>
</evidence>
<proteinExistence type="predicted"/>
<dbReference type="EMBL" id="JAZGQL010000005">
    <property type="protein sequence ID" value="MEE6306496.1"/>
    <property type="molecule type" value="Genomic_DNA"/>
</dbReference>
<dbReference type="RefSeq" id="WP_331206852.1">
    <property type="nucleotide sequence ID" value="NZ_JAZGQL010000005.1"/>
</dbReference>
<dbReference type="InterPro" id="IPR041698">
    <property type="entry name" value="Methyltransf_25"/>
</dbReference>